<dbReference type="Proteomes" id="UP000499080">
    <property type="component" value="Unassembled WGS sequence"/>
</dbReference>
<comment type="caution">
    <text evidence="1">The sequence shown here is derived from an EMBL/GenBank/DDBJ whole genome shotgun (WGS) entry which is preliminary data.</text>
</comment>
<dbReference type="EMBL" id="BGPR01001100">
    <property type="protein sequence ID" value="GBM45420.1"/>
    <property type="molecule type" value="Genomic_DNA"/>
</dbReference>
<proteinExistence type="predicted"/>
<reference evidence="1 2" key="1">
    <citation type="journal article" date="2019" name="Sci. Rep.">
        <title>Orb-weaving spider Araneus ventricosus genome elucidates the spidroin gene catalogue.</title>
        <authorList>
            <person name="Kono N."/>
            <person name="Nakamura H."/>
            <person name="Ohtoshi R."/>
            <person name="Moran D.A.P."/>
            <person name="Shinohara A."/>
            <person name="Yoshida Y."/>
            <person name="Fujiwara M."/>
            <person name="Mori M."/>
            <person name="Tomita M."/>
            <person name="Arakawa K."/>
        </authorList>
    </citation>
    <scope>NUCLEOTIDE SEQUENCE [LARGE SCALE GENOMIC DNA]</scope>
</reference>
<gene>
    <name evidence="1" type="ORF">AVEN_56263_1</name>
</gene>
<name>A0A4Y2FV72_ARAVE</name>
<dbReference type="AlphaFoldDB" id="A0A4Y2FV72"/>
<evidence type="ECO:0008006" key="3">
    <source>
        <dbReference type="Google" id="ProtNLM"/>
    </source>
</evidence>
<organism evidence="1 2">
    <name type="scientific">Araneus ventricosus</name>
    <name type="common">Orbweaver spider</name>
    <name type="synonym">Epeira ventricosa</name>
    <dbReference type="NCBI Taxonomy" id="182803"/>
    <lineage>
        <taxon>Eukaryota</taxon>
        <taxon>Metazoa</taxon>
        <taxon>Ecdysozoa</taxon>
        <taxon>Arthropoda</taxon>
        <taxon>Chelicerata</taxon>
        <taxon>Arachnida</taxon>
        <taxon>Araneae</taxon>
        <taxon>Araneomorphae</taxon>
        <taxon>Entelegynae</taxon>
        <taxon>Araneoidea</taxon>
        <taxon>Araneidae</taxon>
        <taxon>Araneus</taxon>
    </lineage>
</organism>
<protein>
    <recommendedName>
        <fullName evidence="3">RNA-directed DNA polymerase from mobile element jockey</fullName>
    </recommendedName>
</protein>
<evidence type="ECO:0000313" key="1">
    <source>
        <dbReference type="EMBL" id="GBM45420.1"/>
    </source>
</evidence>
<dbReference type="OrthoDB" id="6432094at2759"/>
<evidence type="ECO:0000313" key="2">
    <source>
        <dbReference type="Proteomes" id="UP000499080"/>
    </source>
</evidence>
<keyword evidence="2" id="KW-1185">Reference proteome</keyword>
<accession>A0A4Y2FV72</accession>
<sequence>MLIYTAILRPVLTYVSPVWSYAADSYFNQIDRCQNIILRQISKATWFMRNEDIRKALEIPHIEEFIKNLAEKFFDSRLLMGSSDSSSSCMYTNPVLPQFILAYASRPDSHGKLAFLKIPSASSSKFLSSTGGLRCLAAGCTPCISSRRLE</sequence>